<comment type="caution">
    <text evidence="1">The sequence shown here is derived from an EMBL/GenBank/DDBJ whole genome shotgun (WGS) entry which is preliminary data.</text>
</comment>
<keyword evidence="2" id="KW-1185">Reference proteome</keyword>
<dbReference type="RefSeq" id="WP_201368617.1">
    <property type="nucleotide sequence ID" value="NZ_BNJG01000001.1"/>
</dbReference>
<evidence type="ECO:0008006" key="3">
    <source>
        <dbReference type="Google" id="ProtNLM"/>
    </source>
</evidence>
<dbReference type="Gene3D" id="1.10.490.10">
    <property type="entry name" value="Globins"/>
    <property type="match status" value="1"/>
</dbReference>
<name>A0ABQ3UFX3_9CHLR</name>
<dbReference type="CDD" id="cd08916">
    <property type="entry name" value="TrHb3_P"/>
    <property type="match status" value="1"/>
</dbReference>
<gene>
    <name evidence="1" type="ORF">KSB_00970</name>
</gene>
<dbReference type="Proteomes" id="UP000654345">
    <property type="component" value="Unassembled WGS sequence"/>
</dbReference>
<dbReference type="InterPro" id="IPR009050">
    <property type="entry name" value="Globin-like_sf"/>
</dbReference>
<accession>A0ABQ3UFX3</accession>
<evidence type="ECO:0000313" key="1">
    <source>
        <dbReference type="EMBL" id="GHO51622.1"/>
    </source>
</evidence>
<dbReference type="InterPro" id="IPR012292">
    <property type="entry name" value="Globin/Proto"/>
</dbReference>
<dbReference type="EMBL" id="BNJG01000001">
    <property type="protein sequence ID" value="GHO51622.1"/>
    <property type="molecule type" value="Genomic_DNA"/>
</dbReference>
<proteinExistence type="predicted"/>
<evidence type="ECO:0000313" key="2">
    <source>
        <dbReference type="Proteomes" id="UP000654345"/>
    </source>
</evidence>
<protein>
    <recommendedName>
        <fullName evidence="3">Hemoglobin</fullName>
    </recommendedName>
</protein>
<organism evidence="1 2">
    <name type="scientific">Ktedonobacter robiniae</name>
    <dbReference type="NCBI Taxonomy" id="2778365"/>
    <lineage>
        <taxon>Bacteria</taxon>
        <taxon>Bacillati</taxon>
        <taxon>Chloroflexota</taxon>
        <taxon>Ktedonobacteria</taxon>
        <taxon>Ktedonobacterales</taxon>
        <taxon>Ktedonobacteraceae</taxon>
        <taxon>Ktedonobacter</taxon>
    </lineage>
</organism>
<reference evidence="1 2" key="1">
    <citation type="journal article" date="2021" name="Int. J. Syst. Evol. Microbiol.">
        <title>Reticulibacter mediterranei gen. nov., sp. nov., within the new family Reticulibacteraceae fam. nov., and Ktedonospora formicarum gen. nov., sp. nov., Ktedonobacter robiniae sp. nov., Dictyobacter formicarum sp. nov. and Dictyobacter arantiisoli sp. nov., belonging to the class Ktedonobacteria.</title>
        <authorList>
            <person name="Yabe S."/>
            <person name="Zheng Y."/>
            <person name="Wang C.M."/>
            <person name="Sakai Y."/>
            <person name="Abe K."/>
            <person name="Yokota A."/>
            <person name="Donadio S."/>
            <person name="Cavaletti L."/>
            <person name="Monciardini P."/>
        </authorList>
    </citation>
    <scope>NUCLEOTIDE SEQUENCE [LARGE SCALE GENOMIC DNA]</scope>
    <source>
        <strain evidence="1 2">SOSP1-30</strain>
    </source>
</reference>
<sequence>MEQKRDIENRDDIVYMVSTFYRKATQDPLIGFFFTDVAAIDLEAHLPVMYNFWENLLFQTGNYRGGMMYKHILLHQKEPLRSQHFARWFELFSQTIDGAFAGPRAEEAKRRARTVIQTMPLKLQGASLPLTWPR</sequence>
<dbReference type="SUPFAM" id="SSF46458">
    <property type="entry name" value="Globin-like"/>
    <property type="match status" value="1"/>
</dbReference>